<sequence length="180" mass="19162">MWCGSLPGSFQALSRLQVRRPLIACPPLSSASVEVGKRTMGGIIHRCSVTSSGCRKEMPGGLDVTRDENGVRGNFHGCVAAAWVATSTGGGPCTVHARDGQTPSAEERGLQALQNVQIATGWGSQGSSRIREKIWLCAARLLNRESRCRCCVGRVEACCQEGGSAKAKSQARDMWGLCQI</sequence>
<evidence type="ECO:0000313" key="2">
    <source>
        <dbReference type="Proteomes" id="UP001304895"/>
    </source>
</evidence>
<proteinExistence type="predicted"/>
<evidence type="ECO:0000313" key="1">
    <source>
        <dbReference type="EMBL" id="KAK4134317.1"/>
    </source>
</evidence>
<dbReference type="AlphaFoldDB" id="A0AAN6ZDH7"/>
<name>A0AAN6ZDH7_9PEZI</name>
<organism evidence="1 2">
    <name type="scientific">Trichocladium antarcticum</name>
    <dbReference type="NCBI Taxonomy" id="1450529"/>
    <lineage>
        <taxon>Eukaryota</taxon>
        <taxon>Fungi</taxon>
        <taxon>Dikarya</taxon>
        <taxon>Ascomycota</taxon>
        <taxon>Pezizomycotina</taxon>
        <taxon>Sordariomycetes</taxon>
        <taxon>Sordariomycetidae</taxon>
        <taxon>Sordariales</taxon>
        <taxon>Chaetomiaceae</taxon>
        <taxon>Trichocladium</taxon>
    </lineage>
</organism>
<accession>A0AAN6ZDH7</accession>
<gene>
    <name evidence="1" type="ORF">BT67DRAFT_315155</name>
</gene>
<reference evidence="1" key="1">
    <citation type="journal article" date="2023" name="Mol. Phylogenet. Evol.">
        <title>Genome-scale phylogeny and comparative genomics of the fungal order Sordariales.</title>
        <authorList>
            <person name="Hensen N."/>
            <person name="Bonometti L."/>
            <person name="Westerberg I."/>
            <person name="Brannstrom I.O."/>
            <person name="Guillou S."/>
            <person name="Cros-Aarteil S."/>
            <person name="Calhoun S."/>
            <person name="Haridas S."/>
            <person name="Kuo A."/>
            <person name="Mondo S."/>
            <person name="Pangilinan J."/>
            <person name="Riley R."/>
            <person name="LaButti K."/>
            <person name="Andreopoulos B."/>
            <person name="Lipzen A."/>
            <person name="Chen C."/>
            <person name="Yan M."/>
            <person name="Daum C."/>
            <person name="Ng V."/>
            <person name="Clum A."/>
            <person name="Steindorff A."/>
            <person name="Ohm R.A."/>
            <person name="Martin F."/>
            <person name="Silar P."/>
            <person name="Natvig D.O."/>
            <person name="Lalanne C."/>
            <person name="Gautier V."/>
            <person name="Ament-Velasquez S.L."/>
            <person name="Kruys A."/>
            <person name="Hutchinson M.I."/>
            <person name="Powell A.J."/>
            <person name="Barry K."/>
            <person name="Miller A.N."/>
            <person name="Grigoriev I.V."/>
            <person name="Debuchy R."/>
            <person name="Gladieux P."/>
            <person name="Hiltunen Thoren M."/>
            <person name="Johannesson H."/>
        </authorList>
    </citation>
    <scope>NUCLEOTIDE SEQUENCE</scope>
    <source>
        <strain evidence="1">CBS 123565</strain>
    </source>
</reference>
<comment type="caution">
    <text evidence="1">The sequence shown here is derived from an EMBL/GenBank/DDBJ whole genome shotgun (WGS) entry which is preliminary data.</text>
</comment>
<reference evidence="1" key="2">
    <citation type="submission" date="2023-05" db="EMBL/GenBank/DDBJ databases">
        <authorList>
            <consortium name="Lawrence Berkeley National Laboratory"/>
            <person name="Steindorff A."/>
            <person name="Hensen N."/>
            <person name="Bonometti L."/>
            <person name="Westerberg I."/>
            <person name="Brannstrom I.O."/>
            <person name="Guillou S."/>
            <person name="Cros-Aarteil S."/>
            <person name="Calhoun S."/>
            <person name="Haridas S."/>
            <person name="Kuo A."/>
            <person name="Mondo S."/>
            <person name="Pangilinan J."/>
            <person name="Riley R."/>
            <person name="Labutti K."/>
            <person name="Andreopoulos B."/>
            <person name="Lipzen A."/>
            <person name="Chen C."/>
            <person name="Yanf M."/>
            <person name="Daum C."/>
            <person name="Ng V."/>
            <person name="Clum A."/>
            <person name="Ohm R."/>
            <person name="Martin F."/>
            <person name="Silar P."/>
            <person name="Natvig D."/>
            <person name="Lalanne C."/>
            <person name="Gautier V."/>
            <person name="Ament-Velasquez S.L."/>
            <person name="Kruys A."/>
            <person name="Hutchinson M.I."/>
            <person name="Powell A.J."/>
            <person name="Barry K."/>
            <person name="Miller A.N."/>
            <person name="Grigoriev I.V."/>
            <person name="Debuchy R."/>
            <person name="Gladieux P."/>
            <person name="Thoren M.H."/>
            <person name="Johannesson H."/>
        </authorList>
    </citation>
    <scope>NUCLEOTIDE SEQUENCE</scope>
    <source>
        <strain evidence="1">CBS 123565</strain>
    </source>
</reference>
<dbReference type="EMBL" id="MU853409">
    <property type="protein sequence ID" value="KAK4134317.1"/>
    <property type="molecule type" value="Genomic_DNA"/>
</dbReference>
<dbReference type="Proteomes" id="UP001304895">
    <property type="component" value="Unassembled WGS sequence"/>
</dbReference>
<keyword evidence="2" id="KW-1185">Reference proteome</keyword>
<protein>
    <submittedName>
        <fullName evidence="1">Uncharacterized protein</fullName>
    </submittedName>
</protein>